<name>A0A9X1V586_9FLAO</name>
<keyword evidence="4" id="KW-1185">Reference proteome</keyword>
<evidence type="ECO:0000259" key="2">
    <source>
        <dbReference type="Pfam" id="PF21939"/>
    </source>
</evidence>
<dbReference type="InterPro" id="IPR053827">
    <property type="entry name" value="Gp10_C"/>
</dbReference>
<dbReference type="EMBL" id="JAKVTV010000005">
    <property type="protein sequence ID" value="MCH4824311.1"/>
    <property type="molecule type" value="Genomic_DNA"/>
</dbReference>
<dbReference type="RefSeq" id="WP_240714479.1">
    <property type="nucleotide sequence ID" value="NZ_JAKVTV010000005.1"/>
</dbReference>
<dbReference type="AlphaFoldDB" id="A0A9X1V586"/>
<dbReference type="SUPFAM" id="SSF88874">
    <property type="entry name" value="Receptor-binding domain of short tail fibre protein gp12"/>
    <property type="match status" value="1"/>
</dbReference>
<protein>
    <recommendedName>
        <fullName evidence="2">Baseplate structural protein Gp10 C-terminal domain-containing protein</fullName>
    </recommendedName>
</protein>
<evidence type="ECO:0000313" key="4">
    <source>
        <dbReference type="Proteomes" id="UP001139226"/>
    </source>
</evidence>
<proteinExistence type="predicted"/>
<feature type="compositionally biased region" description="Polar residues" evidence="1">
    <location>
        <begin position="240"/>
        <end position="258"/>
    </location>
</feature>
<feature type="region of interest" description="Disordered" evidence="1">
    <location>
        <begin position="217"/>
        <end position="268"/>
    </location>
</feature>
<evidence type="ECO:0000256" key="1">
    <source>
        <dbReference type="SAM" id="MobiDB-lite"/>
    </source>
</evidence>
<organism evidence="3 4">
    <name type="scientific">Christiangramia lutea</name>
    <dbReference type="NCBI Taxonomy" id="1607951"/>
    <lineage>
        <taxon>Bacteria</taxon>
        <taxon>Pseudomonadati</taxon>
        <taxon>Bacteroidota</taxon>
        <taxon>Flavobacteriia</taxon>
        <taxon>Flavobacteriales</taxon>
        <taxon>Flavobacteriaceae</taxon>
        <taxon>Christiangramia</taxon>
    </lineage>
</organism>
<comment type="caution">
    <text evidence="3">The sequence shown here is derived from an EMBL/GenBank/DDBJ whole genome shotgun (WGS) entry which is preliminary data.</text>
</comment>
<reference evidence="3" key="1">
    <citation type="submission" date="2022-03" db="EMBL/GenBank/DDBJ databases">
        <title>Gramella crocea sp. nov., isolated from activated sludge of a seafood processing plant.</title>
        <authorList>
            <person name="Zhang X."/>
        </authorList>
    </citation>
    <scope>NUCLEOTIDE SEQUENCE</scope>
    <source>
        <strain evidence="3">YJ019</strain>
    </source>
</reference>
<accession>A0A9X1V586</accession>
<dbReference type="Pfam" id="PF21939">
    <property type="entry name" value="Gp10_C"/>
    <property type="match status" value="1"/>
</dbReference>
<dbReference type="Proteomes" id="UP001139226">
    <property type="component" value="Unassembled WGS sequence"/>
</dbReference>
<evidence type="ECO:0000313" key="3">
    <source>
        <dbReference type="EMBL" id="MCH4824311.1"/>
    </source>
</evidence>
<gene>
    <name evidence="3" type="ORF">ML462_14135</name>
</gene>
<feature type="domain" description="Baseplate structural protein Gp10 C-terminal" evidence="2">
    <location>
        <begin position="166"/>
        <end position="274"/>
    </location>
</feature>
<sequence>MNKIQVLGGGFPGTSKTWRFVRDMINEVHDLATALGGENCIVKGCEVSNNVAQDGIIIIAGEALLLQGGAVKAYVEIVENVEQVEYFIDSEGDGQADINDAYFDRYARFADAGEVQWSDLKRISSLSEIAKRMPPKRCAFPYWGPEDEIPEDYQLCDGTNGLPDMRGMFVVGLDPDDPDHDEIGKTGGESKHTLTEAEMPAHNHSGNTGYGGYHTHNYSKSVPGRGYETRSDDNPHGSYETAQTSGSGGHTHSLTTNNKGGGQPHENRPKFYTMAWIAYVG</sequence>
<dbReference type="CDD" id="cd22641">
    <property type="entry name" value="C24-like"/>
    <property type="match status" value="1"/>
</dbReference>